<feature type="active site" description="Proton acceptor" evidence="4">
    <location>
        <position position="81"/>
    </location>
</feature>
<evidence type="ECO:0000313" key="6">
    <source>
        <dbReference type="Proteomes" id="UP000253628"/>
    </source>
</evidence>
<keyword evidence="6" id="KW-1185">Reference proteome</keyword>
<keyword evidence="2 4" id="KW-0378">Hydrolase</keyword>
<dbReference type="CDD" id="cd00555">
    <property type="entry name" value="Maf"/>
    <property type="match status" value="1"/>
</dbReference>
<dbReference type="EMBL" id="QNRQ01000020">
    <property type="protein sequence ID" value="RBP35085.1"/>
    <property type="molecule type" value="Genomic_DNA"/>
</dbReference>
<reference evidence="5 6" key="1">
    <citation type="submission" date="2018-06" db="EMBL/GenBank/DDBJ databases">
        <title>Genomic Encyclopedia of Type Strains, Phase IV (KMG-IV): sequencing the most valuable type-strain genomes for metagenomic binning, comparative biology and taxonomic classification.</title>
        <authorList>
            <person name="Goeker M."/>
        </authorList>
    </citation>
    <scope>NUCLEOTIDE SEQUENCE [LARGE SCALE GENOMIC DNA]</scope>
    <source>
        <strain evidence="5 6">DSM 25520</strain>
    </source>
</reference>
<dbReference type="OrthoDB" id="9807767at2"/>
<dbReference type="InterPro" id="IPR029001">
    <property type="entry name" value="ITPase-like_fam"/>
</dbReference>
<comment type="cofactor">
    <cofactor evidence="1 4">
        <name>a divalent metal cation</name>
        <dbReference type="ChEBI" id="CHEBI:60240"/>
    </cofactor>
</comment>
<comment type="catalytic activity">
    <reaction evidence="4">
        <text>dTTP + H2O = dTMP + diphosphate + H(+)</text>
        <dbReference type="Rhea" id="RHEA:28534"/>
        <dbReference type="ChEBI" id="CHEBI:15377"/>
        <dbReference type="ChEBI" id="CHEBI:15378"/>
        <dbReference type="ChEBI" id="CHEBI:33019"/>
        <dbReference type="ChEBI" id="CHEBI:37568"/>
        <dbReference type="ChEBI" id="CHEBI:63528"/>
        <dbReference type="EC" id="3.6.1.9"/>
    </reaction>
</comment>
<name>A0A366H2T1_9BURK</name>
<dbReference type="HAMAP" id="MF_00528">
    <property type="entry name" value="Maf"/>
    <property type="match status" value="1"/>
</dbReference>
<evidence type="ECO:0000256" key="1">
    <source>
        <dbReference type="ARBA" id="ARBA00001968"/>
    </source>
</evidence>
<feature type="site" description="Important for substrate specificity" evidence="4">
    <location>
        <position position="82"/>
    </location>
</feature>
<evidence type="ECO:0000256" key="4">
    <source>
        <dbReference type="HAMAP-Rule" id="MF_00528"/>
    </source>
</evidence>
<dbReference type="GO" id="GO:0036218">
    <property type="term" value="F:dTTP diphosphatase activity"/>
    <property type="evidence" value="ECO:0007669"/>
    <property type="project" value="RHEA"/>
</dbReference>
<comment type="catalytic activity">
    <reaction evidence="4">
        <text>UTP + H2O = UMP + diphosphate + H(+)</text>
        <dbReference type="Rhea" id="RHEA:29395"/>
        <dbReference type="ChEBI" id="CHEBI:15377"/>
        <dbReference type="ChEBI" id="CHEBI:15378"/>
        <dbReference type="ChEBI" id="CHEBI:33019"/>
        <dbReference type="ChEBI" id="CHEBI:46398"/>
        <dbReference type="ChEBI" id="CHEBI:57865"/>
        <dbReference type="EC" id="3.6.1.9"/>
    </reaction>
</comment>
<comment type="caution">
    <text evidence="5">The sequence shown here is derived from an EMBL/GenBank/DDBJ whole genome shotgun (WGS) entry which is preliminary data.</text>
</comment>
<protein>
    <recommendedName>
        <fullName evidence="4">dTTP/UTP pyrophosphatase</fullName>
        <shortName evidence="4">dTTPase/UTPase</shortName>
        <ecNumber evidence="4">3.6.1.9</ecNumber>
    </recommendedName>
    <alternativeName>
        <fullName evidence="4">Nucleoside triphosphate pyrophosphatase</fullName>
    </alternativeName>
    <alternativeName>
        <fullName evidence="4">Nucleotide pyrophosphatase</fullName>
        <shortName evidence="4">Nucleotide PPase</shortName>
    </alternativeName>
</protein>
<dbReference type="Pfam" id="PF02545">
    <property type="entry name" value="Maf"/>
    <property type="match status" value="1"/>
</dbReference>
<comment type="function">
    <text evidence="4">Nucleoside triphosphate pyrophosphatase that hydrolyzes dTTP and UTP. May have a dual role in cell division arrest and in preventing the incorporation of modified nucleotides into cellular nucleic acids.</text>
</comment>
<dbReference type="NCBIfam" id="TIGR00172">
    <property type="entry name" value="maf"/>
    <property type="match status" value="1"/>
</dbReference>
<dbReference type="EC" id="3.6.1.9" evidence="4"/>
<dbReference type="PIRSF" id="PIRSF006305">
    <property type="entry name" value="Maf"/>
    <property type="match status" value="1"/>
</dbReference>
<feature type="site" description="Important for substrate specificity" evidence="4">
    <location>
        <position position="164"/>
    </location>
</feature>
<dbReference type="Gene3D" id="3.90.950.10">
    <property type="match status" value="1"/>
</dbReference>
<feature type="site" description="Important for substrate specificity" evidence="4">
    <location>
        <position position="15"/>
    </location>
</feature>
<dbReference type="Proteomes" id="UP000253628">
    <property type="component" value="Unassembled WGS sequence"/>
</dbReference>
<evidence type="ECO:0000256" key="3">
    <source>
        <dbReference type="ARBA" id="ARBA00023080"/>
    </source>
</evidence>
<evidence type="ECO:0000256" key="2">
    <source>
        <dbReference type="ARBA" id="ARBA00022801"/>
    </source>
</evidence>
<evidence type="ECO:0000313" key="5">
    <source>
        <dbReference type="EMBL" id="RBP35085.1"/>
    </source>
</evidence>
<dbReference type="SUPFAM" id="SSF52972">
    <property type="entry name" value="ITPase-like"/>
    <property type="match status" value="1"/>
</dbReference>
<proteinExistence type="inferred from homology"/>
<dbReference type="GO" id="GO:0005737">
    <property type="term" value="C:cytoplasm"/>
    <property type="evidence" value="ECO:0007669"/>
    <property type="project" value="UniProtKB-SubCell"/>
</dbReference>
<accession>A0A366H2T1</accession>
<dbReference type="RefSeq" id="WP_113935182.1">
    <property type="nucleotide sequence ID" value="NZ_JACCEU010000018.1"/>
</dbReference>
<dbReference type="PANTHER" id="PTHR43213">
    <property type="entry name" value="BIFUNCTIONAL DTTP/UTP PYROPHOSPHATASE/METHYLTRANSFERASE PROTEIN-RELATED"/>
    <property type="match status" value="1"/>
</dbReference>
<dbReference type="InterPro" id="IPR003697">
    <property type="entry name" value="Maf-like"/>
</dbReference>
<dbReference type="GO" id="GO:0036221">
    <property type="term" value="F:UTP diphosphatase activity"/>
    <property type="evidence" value="ECO:0007669"/>
    <property type="project" value="RHEA"/>
</dbReference>
<dbReference type="PANTHER" id="PTHR43213:SF5">
    <property type="entry name" value="BIFUNCTIONAL DTTP_UTP PYROPHOSPHATASE_METHYLTRANSFERASE PROTEIN-RELATED"/>
    <property type="match status" value="1"/>
</dbReference>
<organism evidence="5 6">
    <name type="scientific">Eoetvoesiella caeni</name>
    <dbReference type="NCBI Taxonomy" id="645616"/>
    <lineage>
        <taxon>Bacteria</taxon>
        <taxon>Pseudomonadati</taxon>
        <taxon>Pseudomonadota</taxon>
        <taxon>Betaproteobacteria</taxon>
        <taxon>Burkholderiales</taxon>
        <taxon>Alcaligenaceae</taxon>
        <taxon>Eoetvoesiella</taxon>
    </lineage>
</organism>
<sequence>MQFHTKIYLASASPRRHEILLQMGVAHTVLDVPAPPGEDEPRLAGESPADYVRRTAKEKALRAVAWISTQALPQQPVLAADTTVFIGNDILGKPVDDDDARQMLRRLSGTTHSVHTAVVLACGQHLDEKVSMTDVRMKRLSDAEIEAYCATGEPMGKAGSYGIQGRAALFIEHIAGSYSGVMGLPIFETGQLLQRLA</sequence>
<comment type="caution">
    <text evidence="4">Lacks conserved residue(s) required for the propagation of feature annotation.</text>
</comment>
<gene>
    <name evidence="5" type="ORF">DFR37_12012</name>
</gene>
<keyword evidence="3 4" id="KW-0546">Nucleotide metabolism</keyword>
<comment type="subcellular location">
    <subcellularLocation>
        <location evidence="4">Cytoplasm</location>
    </subcellularLocation>
</comment>
<dbReference type="AlphaFoldDB" id="A0A366H2T1"/>
<keyword evidence="4" id="KW-0963">Cytoplasm</keyword>
<comment type="similarity">
    <text evidence="4">Belongs to the Maf family. YhdE subfamily.</text>
</comment>
<dbReference type="GO" id="GO:0009117">
    <property type="term" value="P:nucleotide metabolic process"/>
    <property type="evidence" value="ECO:0007669"/>
    <property type="project" value="UniProtKB-KW"/>
</dbReference>